<dbReference type="RefSeq" id="WP_168887455.1">
    <property type="nucleotide sequence ID" value="NZ_JABAHY010000006.1"/>
</dbReference>
<gene>
    <name evidence="1" type="ORF">HGQ17_08190</name>
</gene>
<accession>A0A7X8TK00</accession>
<dbReference type="Pfam" id="PF12900">
    <property type="entry name" value="Pyridox_ox_2"/>
    <property type="match status" value="1"/>
</dbReference>
<dbReference type="Gene3D" id="2.30.110.10">
    <property type="entry name" value="Electron Transport, Fmn-binding Protein, Chain A"/>
    <property type="match status" value="1"/>
</dbReference>
<proteinExistence type="predicted"/>
<evidence type="ECO:0000313" key="1">
    <source>
        <dbReference type="EMBL" id="NLS09976.1"/>
    </source>
</evidence>
<dbReference type="SUPFAM" id="SSF50475">
    <property type="entry name" value="FMN-binding split barrel"/>
    <property type="match status" value="1"/>
</dbReference>
<sequence length="151" mass="16599">MMFDHPDNNPVRKLTEDECWQLLERTQHGRLVGVVAGYPDIFPINIAADQRSIVFRTAPGTKLAEVAVNENVLIEADGILSDEAWSVVLRGTAALLQTSGEISEAERLDLQPWVPGPKEQFVRVTPTEVTGRHFAFGPYRDAELGEGSEGG</sequence>
<reference evidence="1 2" key="1">
    <citation type="submission" date="2020-04" db="EMBL/GenBank/DDBJ databases">
        <title>Nesterenkonia sp. nov., isolated from marine sediment.</title>
        <authorList>
            <person name="Zhang G."/>
        </authorList>
    </citation>
    <scope>NUCLEOTIDE SEQUENCE [LARGE SCALE GENOMIC DNA]</scope>
    <source>
        <strain evidence="1 2">MY13</strain>
    </source>
</reference>
<dbReference type="EMBL" id="JABAHY010000006">
    <property type="protein sequence ID" value="NLS09976.1"/>
    <property type="molecule type" value="Genomic_DNA"/>
</dbReference>
<protein>
    <submittedName>
        <fullName evidence="1">Pyridoxamine 5'-phosphate oxidase family protein</fullName>
    </submittedName>
</protein>
<dbReference type="AlphaFoldDB" id="A0A7X8TK00"/>
<keyword evidence="2" id="KW-1185">Reference proteome</keyword>
<dbReference type="InterPro" id="IPR012349">
    <property type="entry name" value="Split_barrel_FMN-bd"/>
</dbReference>
<name>A0A7X8TK00_9MICC</name>
<organism evidence="1 2">
    <name type="scientific">Nesterenkonia sedimenti</name>
    <dbReference type="NCBI Taxonomy" id="1463632"/>
    <lineage>
        <taxon>Bacteria</taxon>
        <taxon>Bacillati</taxon>
        <taxon>Actinomycetota</taxon>
        <taxon>Actinomycetes</taxon>
        <taxon>Micrococcales</taxon>
        <taxon>Micrococcaceae</taxon>
        <taxon>Nesterenkonia</taxon>
    </lineage>
</organism>
<dbReference type="Proteomes" id="UP000523139">
    <property type="component" value="Unassembled WGS sequence"/>
</dbReference>
<dbReference type="InterPro" id="IPR024747">
    <property type="entry name" value="Pyridox_Oxase-rel"/>
</dbReference>
<comment type="caution">
    <text evidence="1">The sequence shown here is derived from an EMBL/GenBank/DDBJ whole genome shotgun (WGS) entry which is preliminary data.</text>
</comment>
<evidence type="ECO:0000313" key="2">
    <source>
        <dbReference type="Proteomes" id="UP000523139"/>
    </source>
</evidence>